<feature type="compositionally biased region" description="Polar residues" evidence="1">
    <location>
        <begin position="1"/>
        <end position="31"/>
    </location>
</feature>
<dbReference type="Proteomes" id="UP000821837">
    <property type="component" value="Unassembled WGS sequence"/>
</dbReference>
<evidence type="ECO:0000313" key="2">
    <source>
        <dbReference type="EMBL" id="KAH7967883.1"/>
    </source>
</evidence>
<comment type="caution">
    <text evidence="2">The sequence shown here is derived from an EMBL/GenBank/DDBJ whole genome shotgun (WGS) entry which is preliminary data.</text>
</comment>
<accession>A0A9D4Q588</accession>
<dbReference type="EMBL" id="JABSTV010001248">
    <property type="protein sequence ID" value="KAH7967883.1"/>
    <property type="molecule type" value="Genomic_DNA"/>
</dbReference>
<proteinExistence type="predicted"/>
<gene>
    <name evidence="2" type="ORF">HPB52_003734</name>
</gene>
<evidence type="ECO:0000256" key="1">
    <source>
        <dbReference type="SAM" id="MobiDB-lite"/>
    </source>
</evidence>
<reference evidence="2" key="1">
    <citation type="journal article" date="2020" name="Cell">
        <title>Large-Scale Comparative Analyses of Tick Genomes Elucidate Their Genetic Diversity and Vector Capacities.</title>
        <authorList>
            <consortium name="Tick Genome and Microbiome Consortium (TIGMIC)"/>
            <person name="Jia N."/>
            <person name="Wang J."/>
            <person name="Shi W."/>
            <person name="Du L."/>
            <person name="Sun Y."/>
            <person name="Zhan W."/>
            <person name="Jiang J.F."/>
            <person name="Wang Q."/>
            <person name="Zhang B."/>
            <person name="Ji P."/>
            <person name="Bell-Sakyi L."/>
            <person name="Cui X.M."/>
            <person name="Yuan T.T."/>
            <person name="Jiang B.G."/>
            <person name="Yang W.F."/>
            <person name="Lam T.T."/>
            <person name="Chang Q.C."/>
            <person name="Ding S.J."/>
            <person name="Wang X.J."/>
            <person name="Zhu J.G."/>
            <person name="Ruan X.D."/>
            <person name="Zhao L."/>
            <person name="Wei J.T."/>
            <person name="Ye R.Z."/>
            <person name="Que T.C."/>
            <person name="Du C.H."/>
            <person name="Zhou Y.H."/>
            <person name="Cheng J.X."/>
            <person name="Dai P.F."/>
            <person name="Guo W.B."/>
            <person name="Han X.H."/>
            <person name="Huang E.J."/>
            <person name="Li L.F."/>
            <person name="Wei W."/>
            <person name="Gao Y.C."/>
            <person name="Liu J.Z."/>
            <person name="Shao H.Z."/>
            <person name="Wang X."/>
            <person name="Wang C.C."/>
            <person name="Yang T.C."/>
            <person name="Huo Q.B."/>
            <person name="Li W."/>
            <person name="Chen H.Y."/>
            <person name="Chen S.E."/>
            <person name="Zhou L.G."/>
            <person name="Ni X.B."/>
            <person name="Tian J.H."/>
            <person name="Sheng Y."/>
            <person name="Liu T."/>
            <person name="Pan Y.S."/>
            <person name="Xia L.Y."/>
            <person name="Li J."/>
            <person name="Zhao F."/>
            <person name="Cao W.C."/>
        </authorList>
    </citation>
    <scope>NUCLEOTIDE SEQUENCE</scope>
    <source>
        <strain evidence="2">Rsan-2018</strain>
    </source>
</reference>
<dbReference type="AlphaFoldDB" id="A0A9D4Q588"/>
<feature type="region of interest" description="Disordered" evidence="1">
    <location>
        <begin position="1"/>
        <end position="59"/>
    </location>
</feature>
<evidence type="ECO:0000313" key="3">
    <source>
        <dbReference type="Proteomes" id="UP000821837"/>
    </source>
</evidence>
<reference evidence="2" key="2">
    <citation type="submission" date="2021-09" db="EMBL/GenBank/DDBJ databases">
        <authorList>
            <person name="Jia N."/>
            <person name="Wang J."/>
            <person name="Shi W."/>
            <person name="Du L."/>
            <person name="Sun Y."/>
            <person name="Zhan W."/>
            <person name="Jiang J."/>
            <person name="Wang Q."/>
            <person name="Zhang B."/>
            <person name="Ji P."/>
            <person name="Sakyi L.B."/>
            <person name="Cui X."/>
            <person name="Yuan T."/>
            <person name="Jiang B."/>
            <person name="Yang W."/>
            <person name="Lam T.T.-Y."/>
            <person name="Chang Q."/>
            <person name="Ding S."/>
            <person name="Wang X."/>
            <person name="Zhu J."/>
            <person name="Ruan X."/>
            <person name="Zhao L."/>
            <person name="Wei J."/>
            <person name="Que T."/>
            <person name="Du C."/>
            <person name="Cheng J."/>
            <person name="Dai P."/>
            <person name="Han X."/>
            <person name="Huang E."/>
            <person name="Gao Y."/>
            <person name="Liu J."/>
            <person name="Shao H."/>
            <person name="Ye R."/>
            <person name="Li L."/>
            <person name="Wei W."/>
            <person name="Wang X."/>
            <person name="Wang C."/>
            <person name="Huo Q."/>
            <person name="Li W."/>
            <person name="Guo W."/>
            <person name="Chen H."/>
            <person name="Chen S."/>
            <person name="Zhou L."/>
            <person name="Zhou L."/>
            <person name="Ni X."/>
            <person name="Tian J."/>
            <person name="Zhou Y."/>
            <person name="Sheng Y."/>
            <person name="Liu T."/>
            <person name="Pan Y."/>
            <person name="Xia L."/>
            <person name="Li J."/>
            <person name="Zhao F."/>
            <person name="Cao W."/>
        </authorList>
    </citation>
    <scope>NUCLEOTIDE SEQUENCE</scope>
    <source>
        <strain evidence="2">Rsan-2018</strain>
        <tissue evidence="2">Larvae</tissue>
    </source>
</reference>
<organism evidence="2 3">
    <name type="scientific">Rhipicephalus sanguineus</name>
    <name type="common">Brown dog tick</name>
    <name type="synonym">Ixodes sanguineus</name>
    <dbReference type="NCBI Taxonomy" id="34632"/>
    <lineage>
        <taxon>Eukaryota</taxon>
        <taxon>Metazoa</taxon>
        <taxon>Ecdysozoa</taxon>
        <taxon>Arthropoda</taxon>
        <taxon>Chelicerata</taxon>
        <taxon>Arachnida</taxon>
        <taxon>Acari</taxon>
        <taxon>Parasitiformes</taxon>
        <taxon>Ixodida</taxon>
        <taxon>Ixodoidea</taxon>
        <taxon>Ixodidae</taxon>
        <taxon>Rhipicephalinae</taxon>
        <taxon>Rhipicephalus</taxon>
        <taxon>Rhipicephalus</taxon>
    </lineage>
</organism>
<name>A0A9D4Q588_RHISA</name>
<sequence length="59" mass="6154">MDLTGPGTSTEYSTSQMEVSGPTLPSTNSADTDTDRQNCVNAMPAEETSVGTEARERAG</sequence>
<keyword evidence="3" id="KW-1185">Reference proteome</keyword>
<protein>
    <submittedName>
        <fullName evidence="2">Uncharacterized protein</fullName>
    </submittedName>
</protein>